<dbReference type="EMBL" id="JH598461">
    <property type="status" value="NOT_ANNOTATED_CDS"/>
    <property type="molecule type" value="Genomic_DNA"/>
</dbReference>
<dbReference type="EnsemblProtists" id="HpaT801562">
    <property type="protein sequence ID" value="HpaP801562"/>
    <property type="gene ID" value="HpaG801562"/>
</dbReference>
<protein>
    <submittedName>
        <fullName evidence="2">Uncharacterized protein</fullName>
    </submittedName>
</protein>
<accession>M4B5L2</accession>
<feature type="compositionally biased region" description="Acidic residues" evidence="1">
    <location>
        <begin position="29"/>
        <end position="46"/>
    </location>
</feature>
<evidence type="ECO:0000256" key="1">
    <source>
        <dbReference type="SAM" id="MobiDB-lite"/>
    </source>
</evidence>
<reference evidence="3" key="1">
    <citation type="journal article" date="2010" name="Science">
        <title>Signatures of adaptation to obligate biotrophy in the Hyaloperonospora arabidopsidis genome.</title>
        <authorList>
            <person name="Baxter L."/>
            <person name="Tripathy S."/>
            <person name="Ishaque N."/>
            <person name="Boot N."/>
            <person name="Cabral A."/>
            <person name="Kemen E."/>
            <person name="Thines M."/>
            <person name="Ah-Fong A."/>
            <person name="Anderson R."/>
            <person name="Badejoko W."/>
            <person name="Bittner-Eddy P."/>
            <person name="Boore J.L."/>
            <person name="Chibucos M.C."/>
            <person name="Coates M."/>
            <person name="Dehal P."/>
            <person name="Delehaunty K."/>
            <person name="Dong S."/>
            <person name="Downton P."/>
            <person name="Dumas B."/>
            <person name="Fabro G."/>
            <person name="Fronick C."/>
            <person name="Fuerstenberg S.I."/>
            <person name="Fulton L."/>
            <person name="Gaulin E."/>
            <person name="Govers F."/>
            <person name="Hughes L."/>
            <person name="Humphray S."/>
            <person name="Jiang R.H."/>
            <person name="Judelson H."/>
            <person name="Kamoun S."/>
            <person name="Kyung K."/>
            <person name="Meijer H."/>
            <person name="Minx P."/>
            <person name="Morris P."/>
            <person name="Nelson J."/>
            <person name="Phuntumart V."/>
            <person name="Qutob D."/>
            <person name="Rehmany A."/>
            <person name="Rougon-Cardoso A."/>
            <person name="Ryden P."/>
            <person name="Torto-Alalibo T."/>
            <person name="Studholme D."/>
            <person name="Wang Y."/>
            <person name="Win J."/>
            <person name="Wood J."/>
            <person name="Clifton S.W."/>
            <person name="Rogers J."/>
            <person name="Van den Ackerveken G."/>
            <person name="Jones J.D."/>
            <person name="McDowell J.M."/>
            <person name="Beynon J."/>
            <person name="Tyler B.M."/>
        </authorList>
    </citation>
    <scope>NUCLEOTIDE SEQUENCE [LARGE SCALE GENOMIC DNA]</scope>
    <source>
        <strain evidence="3">Emoy2</strain>
    </source>
</reference>
<keyword evidence="3" id="KW-1185">Reference proteome</keyword>
<dbReference type="VEuPathDB" id="FungiDB:HpaG801562"/>
<evidence type="ECO:0000313" key="2">
    <source>
        <dbReference type="EnsemblProtists" id="HpaP801562"/>
    </source>
</evidence>
<reference evidence="2" key="2">
    <citation type="submission" date="2015-06" db="UniProtKB">
        <authorList>
            <consortium name="EnsemblProtists"/>
        </authorList>
    </citation>
    <scope>IDENTIFICATION</scope>
    <source>
        <strain evidence="2">Emoy2</strain>
    </source>
</reference>
<feature type="region of interest" description="Disordered" evidence="1">
    <location>
        <begin position="20"/>
        <end position="53"/>
    </location>
</feature>
<dbReference type="InParanoid" id="M4B5L2"/>
<proteinExistence type="predicted"/>
<dbReference type="Proteomes" id="UP000011713">
    <property type="component" value="Unassembled WGS sequence"/>
</dbReference>
<dbReference type="HOGENOM" id="CLU_3072807_0_0_1"/>
<organism evidence="2 3">
    <name type="scientific">Hyaloperonospora arabidopsidis (strain Emoy2)</name>
    <name type="common">Downy mildew agent</name>
    <name type="synonym">Peronospora arabidopsidis</name>
    <dbReference type="NCBI Taxonomy" id="559515"/>
    <lineage>
        <taxon>Eukaryota</taxon>
        <taxon>Sar</taxon>
        <taxon>Stramenopiles</taxon>
        <taxon>Oomycota</taxon>
        <taxon>Peronosporomycetes</taxon>
        <taxon>Peronosporales</taxon>
        <taxon>Peronosporaceae</taxon>
        <taxon>Hyaloperonospora</taxon>
    </lineage>
</organism>
<name>M4B5L2_HYAAE</name>
<evidence type="ECO:0000313" key="3">
    <source>
        <dbReference type="Proteomes" id="UP000011713"/>
    </source>
</evidence>
<dbReference type="AlphaFoldDB" id="M4B5L2"/>
<sequence>MTRTGSRVKCADWVTMRDPSFEETASGIVDDDDKDDGDYEVDDDDRSDATWCI</sequence>